<evidence type="ECO:0000313" key="12">
    <source>
        <dbReference type="Proteomes" id="UP000263627"/>
    </source>
</evidence>
<dbReference type="SMART" id="SM00862">
    <property type="entry name" value="Trans_reg_C"/>
    <property type="match status" value="1"/>
</dbReference>
<accession>A0A0D7M202</accession>
<dbReference type="Proteomes" id="UP000050520">
    <property type="component" value="Unassembled WGS sequence"/>
</dbReference>
<gene>
    <name evidence="5" type="ORF">AM363_22800</name>
    <name evidence="9" type="ORF">AN672_08580</name>
    <name evidence="10" type="ORF">HV178_04990</name>
    <name evidence="8" type="ORF">I9Y29_003979</name>
    <name evidence="6" type="ORF">KY227_000819</name>
    <name evidence="7" type="ORF">PQQ21_002898</name>
</gene>
<reference evidence="7" key="8">
    <citation type="submission" date="2024-02" db="EMBL/GenBank/DDBJ databases">
        <authorList>
            <consortium name="Clinical and Environmental Microbiology Branch: Whole genome sequencing antimicrobial resistance pathogens in the healthcare setting"/>
        </authorList>
    </citation>
    <scope>NUCLEOTIDE SEQUENCE</scope>
    <source>
        <strain evidence="6">2021DK-00049</strain>
        <strain evidence="7">2023GN-00102</strain>
    </source>
</reference>
<dbReference type="InterPro" id="IPR016032">
    <property type="entry name" value="Sig_transdc_resp-reg_C-effctor"/>
</dbReference>
<dbReference type="Gene3D" id="1.10.10.10">
    <property type="entry name" value="Winged helix-like DNA-binding domain superfamily/Winged helix DNA-binding domain"/>
    <property type="match status" value="1"/>
</dbReference>
<feature type="domain" description="OmpR/PhoB-type" evidence="4">
    <location>
        <begin position="1"/>
        <end position="102"/>
    </location>
</feature>
<reference evidence="8" key="3">
    <citation type="journal article" date="2018" name="Genome Biol.">
        <title>SKESA: strategic k-mer extension for scrupulous assemblies.</title>
        <authorList>
            <person name="Souvorov A."/>
            <person name="Agarwala R."/>
            <person name="Lipman D.J."/>
        </authorList>
    </citation>
    <scope>NUCLEOTIDE SEQUENCE</scope>
    <source>
        <strain evidence="8">O50</strain>
    </source>
</reference>
<dbReference type="InterPro" id="IPR036388">
    <property type="entry name" value="WH-like_DNA-bd_sf"/>
</dbReference>
<keyword evidence="3" id="KW-0472">Membrane</keyword>
<dbReference type="EMBL" id="CP056573">
    <property type="protein sequence ID" value="QLV29372.1"/>
    <property type="molecule type" value="Genomic_DNA"/>
</dbReference>
<evidence type="ECO:0000259" key="4">
    <source>
        <dbReference type="PROSITE" id="PS51755"/>
    </source>
</evidence>
<evidence type="ECO:0000256" key="1">
    <source>
        <dbReference type="ARBA" id="ARBA00023125"/>
    </source>
</evidence>
<dbReference type="GeneID" id="86999781"/>
<dbReference type="EMBL" id="DACSXJ010000031">
    <property type="protein sequence ID" value="HAT3899511.1"/>
    <property type="molecule type" value="Genomic_DNA"/>
</dbReference>
<dbReference type="GO" id="GO:0003677">
    <property type="term" value="F:DNA binding"/>
    <property type="evidence" value="ECO:0007669"/>
    <property type="project" value="UniProtKB-UniRule"/>
</dbReference>
<reference evidence="5 12" key="4">
    <citation type="submission" date="2018-09" db="EMBL/GenBank/DDBJ databases">
        <title>Whole genome sequencing of Citrobacter freundii AR_0116.</title>
        <authorList>
            <person name="Conlan S."/>
            <person name="Thomas P.J."/>
            <person name="Mullikin J."/>
            <person name="Frank K.M."/>
            <person name="Segre J.A."/>
        </authorList>
    </citation>
    <scope>NUCLEOTIDE SEQUENCE [LARGE SCALE GENOMIC DNA]</scope>
    <source>
        <strain evidence="5 12">AR_0116</strain>
    </source>
</reference>
<name>A0A0D7M202_CITFR</name>
<evidence type="ECO:0000256" key="2">
    <source>
        <dbReference type="PROSITE-ProRule" id="PRU01091"/>
    </source>
</evidence>
<dbReference type="PROSITE" id="PS51755">
    <property type="entry name" value="OMPR_PHOB"/>
    <property type="match status" value="1"/>
</dbReference>
<keyword evidence="3" id="KW-0812">Transmembrane</keyword>
<dbReference type="Proteomes" id="UP000263627">
    <property type="component" value="Chromosome"/>
</dbReference>
<evidence type="ECO:0000313" key="7">
    <source>
        <dbReference type="EMBL" id="EMN4145621.1"/>
    </source>
</evidence>
<reference evidence="11" key="1">
    <citation type="submission" date="2015-09" db="EMBL/GenBank/DDBJ databases">
        <title>Prevalence of NDMs in South Africa.</title>
        <authorList>
            <person name="Osei Sekyere J."/>
            <person name="Govinden U."/>
            <person name="Essack S."/>
            <person name="Haldorsen B."/>
            <person name="Samuelsen O."/>
            <person name="Aasnaes B."/>
            <person name="Sundsfjord A."/>
        </authorList>
    </citation>
    <scope>NUCLEOTIDE SEQUENCE [LARGE SCALE GENOMIC DNA]</scope>
    <source>
        <strain evidence="11">ST62:944112508</strain>
    </source>
</reference>
<evidence type="ECO:0000313" key="13">
    <source>
        <dbReference type="Proteomes" id="UP000512222"/>
    </source>
</evidence>
<dbReference type="Proteomes" id="UP000512222">
    <property type="component" value="Chromosome"/>
</dbReference>
<dbReference type="RefSeq" id="WP_003840308.1">
    <property type="nucleotide sequence ID" value="NZ_AP026940.1"/>
</dbReference>
<evidence type="ECO:0000313" key="5">
    <source>
        <dbReference type="EMBL" id="AXZ49546.1"/>
    </source>
</evidence>
<sequence>MIFLIAEKIKFNPEDGSLTHCATKETVKLTLTASRLLETLLRASEGILSREKLLTMVWDDYGLQASNSSLNQYISILRRALSAFGCEELIITVPKMGFRLNPDITLQLTQTVPLSIPEQVTSQRTGKLFSLKNAYLTMIIVLTLFICGAIVFFNTVSSVSTSHYPLYKDSLATGCEVVYMKNLSERDREKARKNIAAILKDNAATCGPEQKVIFDSNDSFTAQSAGRTLFSLCTAGKNNQIIACDNVYYHNWKQS</sequence>
<dbReference type="InterPro" id="IPR001867">
    <property type="entry name" value="OmpR/PhoB-type_DNA-bd"/>
</dbReference>
<evidence type="ECO:0000313" key="6">
    <source>
        <dbReference type="EMBL" id="EHT9937785.1"/>
    </source>
</evidence>
<reference evidence="8" key="6">
    <citation type="submission" date="2020-09" db="EMBL/GenBank/DDBJ databases">
        <authorList>
            <consortium name="NCBI Pathogen Detection Project"/>
        </authorList>
    </citation>
    <scope>NUCLEOTIDE SEQUENCE</scope>
    <source>
        <strain evidence="8">O50</strain>
    </source>
</reference>
<proteinExistence type="predicted"/>
<dbReference type="EMBL" id="ABBJDF010000003">
    <property type="protein sequence ID" value="EHT9937785.1"/>
    <property type="molecule type" value="Genomic_DNA"/>
</dbReference>
<dbReference type="Proteomes" id="UP000855471">
    <property type="component" value="Unassembled WGS sequence"/>
</dbReference>
<reference evidence="9 11" key="2">
    <citation type="journal article" date="2017" name="PLoS ONE">
        <title>Genomic and phenotypic characterisation of fluoroquinolone resistance mechanisms in Enterobacteriaceae in Durban, South Africa.</title>
        <authorList>
            <person name="Osei Sekyere J."/>
            <person name="Amoako D.G."/>
        </authorList>
    </citation>
    <scope>NUCLEOTIDE SEQUENCE [LARGE SCALE GENOMIC DNA]</scope>
    <source>
        <strain evidence="9 11">ST62:944112508</strain>
    </source>
</reference>
<feature type="DNA-binding region" description="OmpR/PhoB-type" evidence="2">
    <location>
        <begin position="1"/>
        <end position="102"/>
    </location>
</feature>
<dbReference type="CDD" id="cd00383">
    <property type="entry name" value="trans_reg_C"/>
    <property type="match status" value="1"/>
</dbReference>
<keyword evidence="3" id="KW-1133">Transmembrane helix</keyword>
<evidence type="ECO:0000313" key="10">
    <source>
        <dbReference type="EMBL" id="QLV29372.1"/>
    </source>
</evidence>
<feature type="transmembrane region" description="Helical" evidence="3">
    <location>
        <begin position="134"/>
        <end position="153"/>
    </location>
</feature>
<keyword evidence="1 2" id="KW-0238">DNA-binding</keyword>
<reference evidence="13" key="5">
    <citation type="submission" date="2020-06" db="EMBL/GenBank/DDBJ databases">
        <title>REHAB project genomes.</title>
        <authorList>
            <person name="Shaw L.P."/>
        </authorList>
    </citation>
    <scope>NUCLEOTIDE SEQUENCE [LARGE SCALE GENOMIC DNA]</scope>
    <source>
        <strain evidence="13">RHBSTW-00370</strain>
    </source>
</reference>
<evidence type="ECO:0000313" key="8">
    <source>
        <dbReference type="EMBL" id="HAT3899511.1"/>
    </source>
</evidence>
<evidence type="ECO:0000313" key="11">
    <source>
        <dbReference type="Proteomes" id="UP000050520"/>
    </source>
</evidence>
<evidence type="ECO:0000256" key="3">
    <source>
        <dbReference type="SAM" id="Phobius"/>
    </source>
</evidence>
<dbReference type="EMBL" id="CP032184">
    <property type="protein sequence ID" value="AXZ49546.1"/>
    <property type="molecule type" value="Genomic_DNA"/>
</dbReference>
<dbReference type="Pfam" id="PF00486">
    <property type="entry name" value="Trans_reg_C"/>
    <property type="match status" value="1"/>
</dbReference>
<evidence type="ECO:0000313" key="9">
    <source>
        <dbReference type="EMBL" id="KPR56001.1"/>
    </source>
</evidence>
<dbReference type="GO" id="GO:0000160">
    <property type="term" value="P:phosphorelay signal transduction system"/>
    <property type="evidence" value="ECO:0007669"/>
    <property type="project" value="InterPro"/>
</dbReference>
<dbReference type="EMBL" id="ABKLER030000011">
    <property type="protein sequence ID" value="EMN4145621.1"/>
    <property type="molecule type" value="Genomic_DNA"/>
</dbReference>
<dbReference type="AlphaFoldDB" id="A0A0D7M202"/>
<organism evidence="9 11">
    <name type="scientific">Citrobacter freundii</name>
    <dbReference type="NCBI Taxonomy" id="546"/>
    <lineage>
        <taxon>Bacteria</taxon>
        <taxon>Pseudomonadati</taxon>
        <taxon>Pseudomonadota</taxon>
        <taxon>Gammaproteobacteria</taxon>
        <taxon>Enterobacterales</taxon>
        <taxon>Enterobacteriaceae</taxon>
        <taxon>Citrobacter</taxon>
        <taxon>Citrobacter freundii complex</taxon>
    </lineage>
</organism>
<protein>
    <submittedName>
        <fullName evidence="5 6">Helix-turn-helix domain-containing protein</fullName>
    </submittedName>
    <submittedName>
        <fullName evidence="9">Transcriptional regulator</fullName>
    </submittedName>
</protein>
<reference evidence="10" key="7">
    <citation type="journal article" date="2021" name="Microb. Genom.">
        <title>A genomic epidemiological study shows that prevalence of antimicrobial resistance in Enterobacterales is associated with the livestock host, as well as antimicrobial usage.</title>
        <authorList>
            <person name="AbuOun M."/>
            <person name="Jones H."/>
            <person name="Stubberfield E."/>
            <person name="Gilson D."/>
            <person name="Shaw L.P."/>
            <person name="Hubbard A.T.M."/>
            <person name="Chau K.K."/>
            <person name="Sebra R."/>
            <person name="Peto T.E.A."/>
            <person name="Crook D.W."/>
            <person name="Read D.S."/>
            <person name="Gweon H.S."/>
            <person name="Walker A.S."/>
            <person name="Stoesser N."/>
            <person name="Smith R.P."/>
            <person name="Anjum M.F."/>
            <person name="On Behalf Of The Rehab Consortium."/>
        </authorList>
    </citation>
    <scope>NUCLEOTIDE SEQUENCE</scope>
    <source>
        <strain evidence="10">RHBSTW-00370</strain>
    </source>
</reference>
<dbReference type="GO" id="GO:0006355">
    <property type="term" value="P:regulation of DNA-templated transcription"/>
    <property type="evidence" value="ECO:0007669"/>
    <property type="project" value="InterPro"/>
</dbReference>
<dbReference type="EMBL" id="LJEB01000033">
    <property type="protein sequence ID" value="KPR56001.1"/>
    <property type="molecule type" value="Genomic_DNA"/>
</dbReference>
<dbReference type="SUPFAM" id="SSF46894">
    <property type="entry name" value="C-terminal effector domain of the bipartite response regulators"/>
    <property type="match status" value="1"/>
</dbReference>